<evidence type="ECO:0000313" key="4">
    <source>
        <dbReference type="EMBL" id="SEJ83125.1"/>
    </source>
</evidence>
<dbReference type="RefSeq" id="WP_074837369.1">
    <property type="nucleotide sequence ID" value="NZ_FNYY01000011.1"/>
</dbReference>
<dbReference type="EMBL" id="FNYY01000011">
    <property type="protein sequence ID" value="SEJ83125.1"/>
    <property type="molecule type" value="Genomic_DNA"/>
</dbReference>
<dbReference type="InterPro" id="IPR003736">
    <property type="entry name" value="PAAI_dom"/>
</dbReference>
<evidence type="ECO:0000313" key="5">
    <source>
        <dbReference type="Proteomes" id="UP000182932"/>
    </source>
</evidence>
<dbReference type="GO" id="GO:0047617">
    <property type="term" value="F:fatty acyl-CoA hydrolase activity"/>
    <property type="evidence" value="ECO:0007669"/>
    <property type="project" value="InterPro"/>
</dbReference>
<dbReference type="AlphaFoldDB" id="A0A975ZPB7"/>
<accession>A0A975ZPB7</accession>
<dbReference type="SUPFAM" id="SSF54637">
    <property type="entry name" value="Thioesterase/thiol ester dehydrase-isomerase"/>
    <property type="match status" value="1"/>
</dbReference>
<dbReference type="NCBIfam" id="TIGR00369">
    <property type="entry name" value="unchar_dom_1"/>
    <property type="match status" value="1"/>
</dbReference>
<evidence type="ECO:0000256" key="2">
    <source>
        <dbReference type="ARBA" id="ARBA00022801"/>
    </source>
</evidence>
<dbReference type="InterPro" id="IPR029069">
    <property type="entry name" value="HotDog_dom_sf"/>
</dbReference>
<dbReference type="Gene3D" id="3.10.129.10">
    <property type="entry name" value="Hotdog Thioesterase"/>
    <property type="match status" value="1"/>
</dbReference>
<comment type="caution">
    <text evidence="4">The sequence shown here is derived from an EMBL/GenBank/DDBJ whole genome shotgun (WGS) entry which is preliminary data.</text>
</comment>
<dbReference type="PANTHER" id="PTHR21660:SF1">
    <property type="entry name" value="ACYL-COENZYME A THIOESTERASE 13"/>
    <property type="match status" value="1"/>
</dbReference>
<organism evidence="4 5">
    <name type="scientific">Marinovum algicola</name>
    <dbReference type="NCBI Taxonomy" id="42444"/>
    <lineage>
        <taxon>Bacteria</taxon>
        <taxon>Pseudomonadati</taxon>
        <taxon>Pseudomonadota</taxon>
        <taxon>Alphaproteobacteria</taxon>
        <taxon>Rhodobacterales</taxon>
        <taxon>Roseobacteraceae</taxon>
        <taxon>Marinovum</taxon>
    </lineage>
</organism>
<keyword evidence="5" id="KW-1185">Reference proteome</keyword>
<evidence type="ECO:0000256" key="1">
    <source>
        <dbReference type="ARBA" id="ARBA00008324"/>
    </source>
</evidence>
<sequence length="165" mass="17864">MARDMTPHELISDGAHDGAPEGFIPMPPIGHFESLLGTLYGKRNGDGMRMGFRVAQRHINAHGTCHGGMLATFADMCAYSMRVAADLRETSVPTASLSLEYLRPAVLGDWVEAECELMRKGRTLIVWRATLTVKDKPVVIATSTNVATTHDAGGAQNLNRVMGDI</sequence>
<dbReference type="CDD" id="cd03443">
    <property type="entry name" value="PaaI_thioesterase"/>
    <property type="match status" value="1"/>
</dbReference>
<protein>
    <submittedName>
        <fullName evidence="4">Uncharacterized domain 1-containing protein</fullName>
    </submittedName>
</protein>
<dbReference type="InterPro" id="IPR006683">
    <property type="entry name" value="Thioestr_dom"/>
</dbReference>
<feature type="domain" description="Thioesterase" evidence="3">
    <location>
        <begin position="62"/>
        <end position="137"/>
    </location>
</feature>
<keyword evidence="2" id="KW-0378">Hydrolase</keyword>
<proteinExistence type="inferred from homology"/>
<dbReference type="Pfam" id="PF03061">
    <property type="entry name" value="4HBT"/>
    <property type="match status" value="1"/>
</dbReference>
<dbReference type="GeneID" id="80819329"/>
<comment type="similarity">
    <text evidence="1">Belongs to the thioesterase PaaI family.</text>
</comment>
<gene>
    <name evidence="4" type="ORF">SAMN04487940_11181</name>
</gene>
<dbReference type="Proteomes" id="UP000182932">
    <property type="component" value="Unassembled WGS sequence"/>
</dbReference>
<evidence type="ECO:0000259" key="3">
    <source>
        <dbReference type="Pfam" id="PF03061"/>
    </source>
</evidence>
<name>A0A975ZPB7_9RHOB</name>
<reference evidence="4 5" key="1">
    <citation type="submission" date="2016-10" db="EMBL/GenBank/DDBJ databases">
        <authorList>
            <person name="Varghese N."/>
            <person name="Submissions S."/>
        </authorList>
    </citation>
    <scope>NUCLEOTIDE SEQUENCE [LARGE SCALE GENOMIC DNA]</scope>
    <source>
        <strain evidence="4 5">FF3</strain>
    </source>
</reference>
<dbReference type="PANTHER" id="PTHR21660">
    <property type="entry name" value="THIOESTERASE SUPERFAMILY MEMBER-RELATED"/>
    <property type="match status" value="1"/>
</dbReference>
<dbReference type="InterPro" id="IPR039298">
    <property type="entry name" value="ACOT13"/>
</dbReference>